<proteinExistence type="predicted"/>
<dbReference type="PROSITE" id="PS50181">
    <property type="entry name" value="FBOX"/>
    <property type="match status" value="1"/>
</dbReference>
<evidence type="ECO:0000256" key="1">
    <source>
        <dbReference type="SAM" id="MobiDB-lite"/>
    </source>
</evidence>
<dbReference type="PANTHER" id="PTHR47602">
    <property type="entry name" value="F-BOX PROTEIN SKIP22"/>
    <property type="match status" value="1"/>
</dbReference>
<name>A0A5N6QNU6_9ROSI</name>
<dbReference type="Gene3D" id="1.20.1280.50">
    <property type="match status" value="1"/>
</dbReference>
<evidence type="ECO:0000313" key="4">
    <source>
        <dbReference type="Proteomes" id="UP000327013"/>
    </source>
</evidence>
<gene>
    <name evidence="3" type="ORF">FH972_004698</name>
</gene>
<dbReference type="OrthoDB" id="101791at2759"/>
<evidence type="ECO:0000259" key="2">
    <source>
        <dbReference type="PROSITE" id="PS50181"/>
    </source>
</evidence>
<feature type="compositionally biased region" description="Polar residues" evidence="1">
    <location>
        <begin position="1"/>
        <end position="26"/>
    </location>
</feature>
<dbReference type="InterPro" id="IPR036047">
    <property type="entry name" value="F-box-like_dom_sf"/>
</dbReference>
<feature type="region of interest" description="Disordered" evidence="1">
    <location>
        <begin position="1"/>
        <end position="35"/>
    </location>
</feature>
<dbReference type="InterPro" id="IPR001810">
    <property type="entry name" value="F-box_dom"/>
</dbReference>
<dbReference type="Proteomes" id="UP000327013">
    <property type="component" value="Chromosome 2"/>
</dbReference>
<feature type="domain" description="F-box" evidence="2">
    <location>
        <begin position="70"/>
        <end position="116"/>
    </location>
</feature>
<evidence type="ECO:0000313" key="3">
    <source>
        <dbReference type="EMBL" id="KAE8008158.1"/>
    </source>
</evidence>
<dbReference type="CDD" id="cd22165">
    <property type="entry name" value="F-box_AtSKIP22-like"/>
    <property type="match status" value="1"/>
</dbReference>
<dbReference type="Pfam" id="PF12937">
    <property type="entry name" value="F-box-like"/>
    <property type="match status" value="1"/>
</dbReference>
<dbReference type="SUPFAM" id="SSF81383">
    <property type="entry name" value="F-box domain"/>
    <property type="match status" value="1"/>
</dbReference>
<dbReference type="AlphaFoldDB" id="A0A5N6QNU6"/>
<sequence>MSDSKLFQEQDASVVLNSENEGTQEFSGAETMREDDGSVSTVKKFLERRFPRVLGEELGDYGGLVGLCEKTGFGPLPAELQRKILESLHGVDLAKVGCVCSELRDLSSDNELWKQKFIEEFGGVAVAASEIVEWKDKFASFWTWTTWEMDQWKDLAPPTDWFELPRLEDFWFL</sequence>
<reference evidence="3 4" key="1">
    <citation type="submission" date="2019-06" db="EMBL/GenBank/DDBJ databases">
        <title>A chromosomal-level reference genome of Carpinus fangiana (Coryloideae, Betulaceae).</title>
        <authorList>
            <person name="Yang X."/>
            <person name="Wang Z."/>
            <person name="Zhang L."/>
            <person name="Hao G."/>
            <person name="Liu J."/>
            <person name="Yang Y."/>
        </authorList>
    </citation>
    <scope>NUCLEOTIDE SEQUENCE [LARGE SCALE GENOMIC DNA]</scope>
    <source>
        <strain evidence="3">Cfa_2016G</strain>
        <tissue evidence="3">Leaf</tissue>
    </source>
</reference>
<dbReference type="EMBL" id="CM017322">
    <property type="protein sequence ID" value="KAE8008158.1"/>
    <property type="molecule type" value="Genomic_DNA"/>
</dbReference>
<keyword evidence="4" id="KW-1185">Reference proteome</keyword>
<accession>A0A5N6QNU6</accession>
<organism evidence="3 4">
    <name type="scientific">Carpinus fangiana</name>
    <dbReference type="NCBI Taxonomy" id="176857"/>
    <lineage>
        <taxon>Eukaryota</taxon>
        <taxon>Viridiplantae</taxon>
        <taxon>Streptophyta</taxon>
        <taxon>Embryophyta</taxon>
        <taxon>Tracheophyta</taxon>
        <taxon>Spermatophyta</taxon>
        <taxon>Magnoliopsida</taxon>
        <taxon>eudicotyledons</taxon>
        <taxon>Gunneridae</taxon>
        <taxon>Pentapetalae</taxon>
        <taxon>rosids</taxon>
        <taxon>fabids</taxon>
        <taxon>Fagales</taxon>
        <taxon>Betulaceae</taxon>
        <taxon>Carpinus</taxon>
    </lineage>
</organism>
<dbReference type="SMART" id="SM00256">
    <property type="entry name" value="FBOX"/>
    <property type="match status" value="1"/>
</dbReference>
<dbReference type="PANTHER" id="PTHR47602:SF2">
    <property type="entry name" value="F-BOX PROTEIN SKIP22"/>
    <property type="match status" value="1"/>
</dbReference>
<protein>
    <recommendedName>
        <fullName evidence="2">F-box domain-containing protein</fullName>
    </recommendedName>
</protein>